<dbReference type="VEuPathDB" id="VectorBase:ISCW021198"/>
<dbReference type="Proteomes" id="UP000001555">
    <property type="component" value="Unassembled WGS sequence"/>
</dbReference>
<accession>B7Q5K8</accession>
<feature type="region of interest" description="Disordered" evidence="1">
    <location>
        <begin position="66"/>
        <end position="140"/>
    </location>
</feature>
<gene>
    <name evidence="2" type="ORF">IscW_ISCW021198</name>
</gene>
<feature type="compositionally biased region" description="Basic residues" evidence="1">
    <location>
        <begin position="118"/>
        <end position="134"/>
    </location>
</feature>
<dbReference type="PaxDb" id="6945-B7Q5K8"/>
<reference evidence="2 4" key="1">
    <citation type="submission" date="2008-03" db="EMBL/GenBank/DDBJ databases">
        <title>Annotation of Ixodes scapularis.</title>
        <authorList>
            <consortium name="Ixodes scapularis Genome Project Consortium"/>
            <person name="Caler E."/>
            <person name="Hannick L.I."/>
            <person name="Bidwell S."/>
            <person name="Joardar V."/>
            <person name="Thiagarajan M."/>
            <person name="Amedeo P."/>
            <person name="Galinsky K.J."/>
            <person name="Schobel S."/>
            <person name="Inman J."/>
            <person name="Hostetler J."/>
            <person name="Miller J."/>
            <person name="Hammond M."/>
            <person name="Megy K."/>
            <person name="Lawson D."/>
            <person name="Kodira C."/>
            <person name="Sutton G."/>
            <person name="Meyer J."/>
            <person name="Hill C.A."/>
            <person name="Birren B."/>
            <person name="Nene V."/>
            <person name="Collins F."/>
            <person name="Alarcon-Chaidez F."/>
            <person name="Wikel S."/>
            <person name="Strausberg R."/>
        </authorList>
    </citation>
    <scope>NUCLEOTIDE SEQUENCE [LARGE SCALE GENOMIC DNA]</scope>
    <source>
        <strain evidence="4">Wikel</strain>
        <strain evidence="2">Wikel colony</strain>
    </source>
</reference>
<protein>
    <submittedName>
        <fullName evidence="2 3">Uncharacterized protein</fullName>
    </submittedName>
</protein>
<dbReference type="InParanoid" id="B7Q5K8"/>
<dbReference type="EMBL" id="ABJB011133834">
    <property type="status" value="NOT_ANNOTATED_CDS"/>
    <property type="molecule type" value="Genomic_DNA"/>
</dbReference>
<dbReference type="VEuPathDB" id="VectorBase:ISCI021198"/>
<evidence type="ECO:0000313" key="4">
    <source>
        <dbReference type="Proteomes" id="UP000001555"/>
    </source>
</evidence>
<evidence type="ECO:0000313" key="3">
    <source>
        <dbReference type="EnsemblMetazoa" id="ISCW021198-PA"/>
    </source>
</evidence>
<dbReference type="HOGENOM" id="CLU_1385569_0_0_1"/>
<feature type="compositionally biased region" description="Basic and acidic residues" evidence="1">
    <location>
        <begin position="90"/>
        <end position="112"/>
    </location>
</feature>
<dbReference type="EMBL" id="DS861946">
    <property type="protein sequence ID" value="EEC14130.1"/>
    <property type="molecule type" value="Genomic_DNA"/>
</dbReference>
<dbReference type="AlphaFoldDB" id="B7Q5K8"/>
<keyword evidence="4" id="KW-1185">Reference proteome</keyword>
<dbReference type="EnsemblMetazoa" id="ISCW021198-RA">
    <property type="protein sequence ID" value="ISCW021198-PA"/>
    <property type="gene ID" value="ISCW021198"/>
</dbReference>
<reference evidence="3" key="2">
    <citation type="submission" date="2020-05" db="UniProtKB">
        <authorList>
            <consortium name="EnsemblMetazoa"/>
        </authorList>
    </citation>
    <scope>IDENTIFICATION</scope>
    <source>
        <strain evidence="3">wikel</strain>
    </source>
</reference>
<evidence type="ECO:0000313" key="2">
    <source>
        <dbReference type="EMBL" id="EEC14130.1"/>
    </source>
</evidence>
<name>B7Q5K8_IXOSC</name>
<sequence>MAVEPAEPVELYMATVAELVEPFKVTAAKPRAPPLGLHRTQELPGATLISPALREATEQHPECSTLPEHLLAGPKPVDTLRSLQPSGPVDTERREATERTEHMEEPTEEPKEPVATLPRRRCRSSRPTTHKVNHREHISTSEPCLRARSAAAVLAPGPLTASIYLSLARRVTPVFLGEAIDGSAGRDNSDPIVARSL</sequence>
<organism>
    <name type="scientific">Ixodes scapularis</name>
    <name type="common">Black-legged tick</name>
    <name type="synonym">Deer tick</name>
    <dbReference type="NCBI Taxonomy" id="6945"/>
    <lineage>
        <taxon>Eukaryota</taxon>
        <taxon>Metazoa</taxon>
        <taxon>Ecdysozoa</taxon>
        <taxon>Arthropoda</taxon>
        <taxon>Chelicerata</taxon>
        <taxon>Arachnida</taxon>
        <taxon>Acari</taxon>
        <taxon>Parasitiformes</taxon>
        <taxon>Ixodida</taxon>
        <taxon>Ixodoidea</taxon>
        <taxon>Ixodidae</taxon>
        <taxon>Ixodinae</taxon>
        <taxon>Ixodes</taxon>
    </lineage>
</organism>
<evidence type="ECO:0000256" key="1">
    <source>
        <dbReference type="SAM" id="MobiDB-lite"/>
    </source>
</evidence>
<proteinExistence type="predicted"/>